<dbReference type="PaxDb" id="65489-OBART12G14090.1"/>
<name>A0A0D3HV59_9ORYZ</name>
<evidence type="ECO:0008006" key="3">
    <source>
        <dbReference type="Google" id="ProtNLM"/>
    </source>
</evidence>
<evidence type="ECO:0000313" key="2">
    <source>
        <dbReference type="Proteomes" id="UP000026960"/>
    </source>
</evidence>
<organism evidence="1">
    <name type="scientific">Oryza barthii</name>
    <dbReference type="NCBI Taxonomy" id="65489"/>
    <lineage>
        <taxon>Eukaryota</taxon>
        <taxon>Viridiplantae</taxon>
        <taxon>Streptophyta</taxon>
        <taxon>Embryophyta</taxon>
        <taxon>Tracheophyta</taxon>
        <taxon>Spermatophyta</taxon>
        <taxon>Magnoliopsida</taxon>
        <taxon>Liliopsida</taxon>
        <taxon>Poales</taxon>
        <taxon>Poaceae</taxon>
        <taxon>BOP clade</taxon>
        <taxon>Oryzoideae</taxon>
        <taxon>Oryzeae</taxon>
        <taxon>Oryzinae</taxon>
        <taxon>Oryza</taxon>
    </lineage>
</organism>
<dbReference type="eggNOG" id="ENOG502QSWW">
    <property type="taxonomic scope" value="Eukaryota"/>
</dbReference>
<keyword evidence="2" id="KW-1185">Reference proteome</keyword>
<evidence type="ECO:0000313" key="1">
    <source>
        <dbReference type="EnsemblPlants" id="OBART12G14090.1"/>
    </source>
</evidence>
<dbReference type="AlphaFoldDB" id="A0A0D3HV59"/>
<dbReference type="PANTHER" id="PTHR31325">
    <property type="entry name" value="OS01G0798800 PROTEIN-RELATED"/>
    <property type="match status" value="1"/>
</dbReference>
<dbReference type="Gramene" id="OBART12G14090.1">
    <property type="protein sequence ID" value="OBART12G14090.1"/>
    <property type="gene ID" value="OBART12G14090"/>
</dbReference>
<dbReference type="Proteomes" id="UP000026960">
    <property type="component" value="Chromosome 12"/>
</dbReference>
<reference evidence="1" key="2">
    <citation type="submission" date="2015-03" db="UniProtKB">
        <authorList>
            <consortium name="EnsemblPlants"/>
        </authorList>
    </citation>
    <scope>IDENTIFICATION</scope>
</reference>
<dbReference type="EnsemblPlants" id="OBART12G14090.1">
    <property type="protein sequence ID" value="OBART12G14090.1"/>
    <property type="gene ID" value="OBART12G14090"/>
</dbReference>
<dbReference type="Pfam" id="PF04578">
    <property type="entry name" value="DUF594"/>
    <property type="match status" value="1"/>
</dbReference>
<dbReference type="HOGENOM" id="CLU_008762_4_1_1"/>
<proteinExistence type="predicted"/>
<sequence length="325" mass="36751">MAAMFIELWEMISGICSYWTKLALLRYHVKRNGHHRCCLVQKALAMVLRFKAVRLFNEGFGQNTMLEPRRFYKPPILFPKKHFHRVRLFKSVNVPKEVKTAVLTSLRKRDGRLSNGVAAIQQSTLRDIAIWSCQGDHVVPANVILVWHIGTSLFEMKYQQIRSSPRTADMITATHLSQYCTYLVAAVPELLPDDATWTKAHYEEVARDIKKALDGEGNDFHHLVDALGASFRHNVLQEGSRLAKQLVGEVERQEEEEGEVEGGGEAEVWKLLVEFWSEMVLYLAPSDNVKGHAEALARGGEFITLLWALLLHAGVISRPGNAAEP</sequence>
<protein>
    <recommendedName>
        <fullName evidence="3">DUF4220 domain-containing protein</fullName>
    </recommendedName>
</protein>
<accession>A0A0D3HV59</accession>
<reference evidence="1" key="1">
    <citation type="journal article" date="2009" name="Rice">
        <title>De Novo Next Generation Sequencing of Plant Genomes.</title>
        <authorList>
            <person name="Rounsley S."/>
            <person name="Marri P.R."/>
            <person name="Yu Y."/>
            <person name="He R."/>
            <person name="Sisneros N."/>
            <person name="Goicoechea J.L."/>
            <person name="Lee S.J."/>
            <person name="Angelova A."/>
            <person name="Kudrna D."/>
            <person name="Luo M."/>
            <person name="Affourtit J."/>
            <person name="Desany B."/>
            <person name="Knight J."/>
            <person name="Niazi F."/>
            <person name="Egholm M."/>
            <person name="Wing R.A."/>
        </authorList>
    </citation>
    <scope>NUCLEOTIDE SEQUENCE [LARGE SCALE GENOMIC DNA]</scope>
    <source>
        <strain evidence="1">cv. IRGC 105608</strain>
    </source>
</reference>
<dbReference type="STRING" id="65489.A0A0D3HV59"/>
<dbReference type="InterPro" id="IPR007658">
    <property type="entry name" value="DUF594"/>
</dbReference>